<dbReference type="Proteomes" id="UP000028547">
    <property type="component" value="Unassembled WGS sequence"/>
</dbReference>
<dbReference type="AlphaFoldDB" id="A0A084SID5"/>
<dbReference type="InterPro" id="IPR003583">
    <property type="entry name" value="Hlx-hairpin-Hlx_DNA-bd_motif"/>
</dbReference>
<dbReference type="GO" id="GO:0006281">
    <property type="term" value="P:DNA repair"/>
    <property type="evidence" value="ECO:0007669"/>
    <property type="project" value="InterPro"/>
</dbReference>
<gene>
    <name evidence="2" type="ORF">Q664_42640</name>
</gene>
<dbReference type="InterPro" id="IPR051675">
    <property type="entry name" value="Endo/Exo/Phosphatase_dom_1"/>
</dbReference>
<accession>A0A084SID5</accession>
<dbReference type="SUPFAM" id="SSF47781">
    <property type="entry name" value="RuvA domain 2-like"/>
    <property type="match status" value="1"/>
</dbReference>
<dbReference type="PANTHER" id="PTHR21180:SF32">
    <property type="entry name" value="ENDONUCLEASE_EXONUCLEASE_PHOSPHATASE FAMILY DOMAIN-CONTAINING PROTEIN 1"/>
    <property type="match status" value="1"/>
</dbReference>
<protein>
    <submittedName>
        <fullName evidence="2">Competence protein ComE</fullName>
    </submittedName>
</protein>
<feature type="domain" description="Helix-hairpin-helix DNA-binding motif class 1" evidence="1">
    <location>
        <begin position="104"/>
        <end position="123"/>
    </location>
</feature>
<comment type="caution">
    <text evidence="2">The sequence shown here is derived from an EMBL/GenBank/DDBJ whole genome shotgun (WGS) entry which is preliminary data.</text>
</comment>
<reference evidence="2 3" key="1">
    <citation type="submission" date="2014-07" db="EMBL/GenBank/DDBJ databases">
        <title>Draft Genome Sequence of Gephyronic Acid Producer, Cystobacter violaceus Strain Cb vi76.</title>
        <authorList>
            <person name="Stevens D.C."/>
            <person name="Young J."/>
            <person name="Carmichael R."/>
            <person name="Tan J."/>
            <person name="Taylor R.E."/>
        </authorList>
    </citation>
    <scope>NUCLEOTIDE SEQUENCE [LARGE SCALE GENOMIC DNA]</scope>
    <source>
        <strain evidence="2 3">Cb vi76</strain>
    </source>
</reference>
<dbReference type="PANTHER" id="PTHR21180">
    <property type="entry name" value="ENDONUCLEASE/EXONUCLEASE/PHOSPHATASE FAMILY DOMAIN-CONTAINING PROTEIN 1"/>
    <property type="match status" value="1"/>
</dbReference>
<proteinExistence type="predicted"/>
<dbReference type="EMBL" id="JPMI01000300">
    <property type="protein sequence ID" value="KFA88220.1"/>
    <property type="molecule type" value="Genomic_DNA"/>
</dbReference>
<dbReference type="Gene3D" id="1.10.150.320">
    <property type="entry name" value="Photosystem II 12 kDa extrinsic protein"/>
    <property type="match status" value="1"/>
</dbReference>
<evidence type="ECO:0000313" key="2">
    <source>
        <dbReference type="EMBL" id="KFA88220.1"/>
    </source>
</evidence>
<dbReference type="RefSeq" id="WP_043409478.1">
    <property type="nucleotide sequence ID" value="NZ_JPMI01000300.1"/>
</dbReference>
<feature type="domain" description="Helix-hairpin-helix DNA-binding motif class 1" evidence="1">
    <location>
        <begin position="74"/>
        <end position="93"/>
    </location>
</feature>
<evidence type="ECO:0000259" key="1">
    <source>
        <dbReference type="SMART" id="SM00278"/>
    </source>
</evidence>
<evidence type="ECO:0000313" key="3">
    <source>
        <dbReference type="Proteomes" id="UP000028547"/>
    </source>
</evidence>
<dbReference type="GO" id="GO:0003677">
    <property type="term" value="F:DNA binding"/>
    <property type="evidence" value="ECO:0007669"/>
    <property type="project" value="InterPro"/>
</dbReference>
<dbReference type="Pfam" id="PF12836">
    <property type="entry name" value="HHH_3"/>
    <property type="match status" value="1"/>
</dbReference>
<sequence>MNRTGALAVAALGLLGLGVLARGRWPDSTPALDCEPGAVRVVEGVAVCGEGTVPSAAQRLLLGQRLDLNAASEAELAKVPGVGPSLARRLVRAREAGGRFASWEQVAEVPGVGAARLEALQATTELR</sequence>
<name>A0A084SID5_9BACT</name>
<dbReference type="GO" id="GO:0015627">
    <property type="term" value="C:type II protein secretion system complex"/>
    <property type="evidence" value="ECO:0007669"/>
    <property type="project" value="TreeGrafter"/>
</dbReference>
<dbReference type="InterPro" id="IPR010994">
    <property type="entry name" value="RuvA_2-like"/>
</dbReference>
<dbReference type="SMART" id="SM00278">
    <property type="entry name" value="HhH1"/>
    <property type="match status" value="2"/>
</dbReference>
<organism evidence="2 3">
    <name type="scientific">Archangium violaceum Cb vi76</name>
    <dbReference type="NCBI Taxonomy" id="1406225"/>
    <lineage>
        <taxon>Bacteria</taxon>
        <taxon>Pseudomonadati</taxon>
        <taxon>Myxococcota</taxon>
        <taxon>Myxococcia</taxon>
        <taxon>Myxococcales</taxon>
        <taxon>Cystobacterineae</taxon>
        <taxon>Archangiaceae</taxon>
        <taxon>Archangium</taxon>
    </lineage>
</organism>
<dbReference type="GO" id="GO:0015628">
    <property type="term" value="P:protein secretion by the type II secretion system"/>
    <property type="evidence" value="ECO:0007669"/>
    <property type="project" value="TreeGrafter"/>
</dbReference>